<protein>
    <submittedName>
        <fullName evidence="1">Uncharacterized protein</fullName>
    </submittedName>
</protein>
<dbReference type="Proteomes" id="UP000800096">
    <property type="component" value="Unassembled WGS sequence"/>
</dbReference>
<sequence length="173" mass="19736">MFGYQCLRKVIGCGQDHAKRCPLCRTPWFEASRSALVRVKQDWERIDANEARDGDGVVDNVRKKAKWRVAVQARVRVSWQAITAWISALYRMVPHVSWEYGLSEADEEFWSTVFGSLCIITIGFFCCNPRHKETLVLEIPSSFICVVVLGLQGKLQALMRRLIASARSAKMKN</sequence>
<keyword evidence="2" id="KW-1185">Reference proteome</keyword>
<dbReference type="EMBL" id="ML979146">
    <property type="protein sequence ID" value="KAF1911146.1"/>
    <property type="molecule type" value="Genomic_DNA"/>
</dbReference>
<gene>
    <name evidence="1" type="ORF">BDU57DRAFT_533700</name>
</gene>
<proteinExistence type="predicted"/>
<accession>A0A6A5Q8U4</accession>
<evidence type="ECO:0000313" key="2">
    <source>
        <dbReference type="Proteomes" id="UP000800096"/>
    </source>
</evidence>
<organism evidence="1 2">
    <name type="scientific">Ampelomyces quisqualis</name>
    <name type="common">Powdery mildew agent</name>
    <dbReference type="NCBI Taxonomy" id="50730"/>
    <lineage>
        <taxon>Eukaryota</taxon>
        <taxon>Fungi</taxon>
        <taxon>Dikarya</taxon>
        <taxon>Ascomycota</taxon>
        <taxon>Pezizomycotina</taxon>
        <taxon>Dothideomycetes</taxon>
        <taxon>Pleosporomycetidae</taxon>
        <taxon>Pleosporales</taxon>
        <taxon>Pleosporineae</taxon>
        <taxon>Phaeosphaeriaceae</taxon>
        <taxon>Ampelomyces</taxon>
    </lineage>
</organism>
<reference evidence="1" key="1">
    <citation type="journal article" date="2020" name="Stud. Mycol.">
        <title>101 Dothideomycetes genomes: a test case for predicting lifestyles and emergence of pathogens.</title>
        <authorList>
            <person name="Haridas S."/>
            <person name="Albert R."/>
            <person name="Binder M."/>
            <person name="Bloem J."/>
            <person name="Labutti K."/>
            <person name="Salamov A."/>
            <person name="Andreopoulos B."/>
            <person name="Baker S."/>
            <person name="Barry K."/>
            <person name="Bills G."/>
            <person name="Bluhm B."/>
            <person name="Cannon C."/>
            <person name="Castanera R."/>
            <person name="Culley D."/>
            <person name="Daum C."/>
            <person name="Ezra D."/>
            <person name="Gonzalez J."/>
            <person name="Henrissat B."/>
            <person name="Kuo A."/>
            <person name="Liang C."/>
            <person name="Lipzen A."/>
            <person name="Lutzoni F."/>
            <person name="Magnuson J."/>
            <person name="Mondo S."/>
            <person name="Nolan M."/>
            <person name="Ohm R."/>
            <person name="Pangilinan J."/>
            <person name="Park H.-J."/>
            <person name="Ramirez L."/>
            <person name="Alfaro M."/>
            <person name="Sun H."/>
            <person name="Tritt A."/>
            <person name="Yoshinaga Y."/>
            <person name="Zwiers L.-H."/>
            <person name="Turgeon B."/>
            <person name="Goodwin S."/>
            <person name="Spatafora J."/>
            <person name="Crous P."/>
            <person name="Grigoriev I."/>
        </authorList>
    </citation>
    <scope>NUCLEOTIDE SEQUENCE</scope>
    <source>
        <strain evidence="1">HMLAC05119</strain>
    </source>
</reference>
<dbReference type="AlphaFoldDB" id="A0A6A5Q8U4"/>
<evidence type="ECO:0000313" key="1">
    <source>
        <dbReference type="EMBL" id="KAF1911146.1"/>
    </source>
</evidence>
<name>A0A6A5Q8U4_AMPQU</name>